<keyword evidence="1" id="KW-0812">Transmembrane</keyword>
<dbReference type="Proteomes" id="UP001217089">
    <property type="component" value="Unassembled WGS sequence"/>
</dbReference>
<name>A0ABQ9EYQ1_TEGGR</name>
<gene>
    <name evidence="2" type="ORF">KUTeg_012143</name>
</gene>
<reference evidence="2 3" key="1">
    <citation type="submission" date="2022-12" db="EMBL/GenBank/DDBJ databases">
        <title>Chromosome-level genome of Tegillarca granosa.</title>
        <authorList>
            <person name="Kim J."/>
        </authorList>
    </citation>
    <scope>NUCLEOTIDE SEQUENCE [LARGE SCALE GENOMIC DNA]</scope>
    <source>
        <strain evidence="2">Teg-2019</strain>
        <tissue evidence="2">Adductor muscle</tissue>
    </source>
</reference>
<keyword evidence="1" id="KW-0472">Membrane</keyword>
<sequence length="185" mass="21340">MEYHKMSNIRGICFNVTIILLLNFWCLATTAYYGRKRDCVVANFQFQQNFDMTRYPDFVYHKISADPNSYRSGISYLIRLNDETVSSRTSFRDPKTGMCTTGLFVCKNVKRGSPAINLTRIDINGKVINSNELDRKAEKITSSDLKRPRIPSFTSNRAQKSLCPEAQQLRDEDTRRRGLGCKLQF</sequence>
<organism evidence="2 3">
    <name type="scientific">Tegillarca granosa</name>
    <name type="common">Malaysian cockle</name>
    <name type="synonym">Anadara granosa</name>
    <dbReference type="NCBI Taxonomy" id="220873"/>
    <lineage>
        <taxon>Eukaryota</taxon>
        <taxon>Metazoa</taxon>
        <taxon>Spiralia</taxon>
        <taxon>Lophotrochozoa</taxon>
        <taxon>Mollusca</taxon>
        <taxon>Bivalvia</taxon>
        <taxon>Autobranchia</taxon>
        <taxon>Pteriomorphia</taxon>
        <taxon>Arcoida</taxon>
        <taxon>Arcoidea</taxon>
        <taxon>Arcidae</taxon>
        <taxon>Tegillarca</taxon>
    </lineage>
</organism>
<keyword evidence="3" id="KW-1185">Reference proteome</keyword>
<feature type="transmembrane region" description="Helical" evidence="1">
    <location>
        <begin position="12"/>
        <end position="33"/>
    </location>
</feature>
<proteinExistence type="predicted"/>
<comment type="caution">
    <text evidence="2">The sequence shown here is derived from an EMBL/GenBank/DDBJ whole genome shotgun (WGS) entry which is preliminary data.</text>
</comment>
<accession>A0ABQ9EYQ1</accession>
<dbReference type="EMBL" id="JARBDR010000640">
    <property type="protein sequence ID" value="KAJ8310278.1"/>
    <property type="molecule type" value="Genomic_DNA"/>
</dbReference>
<keyword evidence="1" id="KW-1133">Transmembrane helix</keyword>
<evidence type="ECO:0000256" key="1">
    <source>
        <dbReference type="SAM" id="Phobius"/>
    </source>
</evidence>
<protein>
    <submittedName>
        <fullName evidence="2">Uncharacterized protein</fullName>
    </submittedName>
</protein>
<evidence type="ECO:0000313" key="3">
    <source>
        <dbReference type="Proteomes" id="UP001217089"/>
    </source>
</evidence>
<evidence type="ECO:0000313" key="2">
    <source>
        <dbReference type="EMBL" id="KAJ8310278.1"/>
    </source>
</evidence>